<dbReference type="Proteomes" id="UP001314170">
    <property type="component" value="Unassembled WGS sequence"/>
</dbReference>
<sequence length="134" mass="14308">MLERLGLSGQPLSGADIGGIAGNATPKPFGWLMGVGAMFPFILKRAQVILSHGLLGRDPTDPGLRTTENSFLLGPLLVYSSTIADQGMDKLHPLLPKGIWLRFDDLPTLYLQGGSIIPLPPSHQHVGEANLSDD</sequence>
<name>A0AAV1R3W5_9ROSI</name>
<evidence type="ECO:0000313" key="1">
    <source>
        <dbReference type="EMBL" id="CAK7328009.1"/>
    </source>
</evidence>
<reference evidence="1 2" key="1">
    <citation type="submission" date="2024-01" db="EMBL/GenBank/DDBJ databases">
        <authorList>
            <person name="Waweru B."/>
        </authorList>
    </citation>
    <scope>NUCLEOTIDE SEQUENCE [LARGE SCALE GENOMIC DNA]</scope>
</reference>
<comment type="caution">
    <text evidence="1">The sequence shown here is derived from an EMBL/GenBank/DDBJ whole genome shotgun (WGS) entry which is preliminary data.</text>
</comment>
<dbReference type="EMBL" id="CAWUPB010000892">
    <property type="protein sequence ID" value="CAK7328009.1"/>
    <property type="molecule type" value="Genomic_DNA"/>
</dbReference>
<organism evidence="1 2">
    <name type="scientific">Dovyalis caffra</name>
    <dbReference type="NCBI Taxonomy" id="77055"/>
    <lineage>
        <taxon>Eukaryota</taxon>
        <taxon>Viridiplantae</taxon>
        <taxon>Streptophyta</taxon>
        <taxon>Embryophyta</taxon>
        <taxon>Tracheophyta</taxon>
        <taxon>Spermatophyta</taxon>
        <taxon>Magnoliopsida</taxon>
        <taxon>eudicotyledons</taxon>
        <taxon>Gunneridae</taxon>
        <taxon>Pentapetalae</taxon>
        <taxon>rosids</taxon>
        <taxon>fabids</taxon>
        <taxon>Malpighiales</taxon>
        <taxon>Salicaceae</taxon>
        <taxon>Flacourtieae</taxon>
        <taxon>Dovyalis</taxon>
    </lineage>
</organism>
<gene>
    <name evidence="1" type="ORF">DCAF_LOCUS5728</name>
</gene>
<evidence type="ECO:0000313" key="2">
    <source>
        <dbReference type="Proteomes" id="UP001314170"/>
    </source>
</evidence>
<accession>A0AAV1R3W5</accession>
<protein>
    <submittedName>
        <fullName evidence="1">Uncharacterized protein</fullName>
    </submittedName>
</protein>
<dbReference type="AlphaFoldDB" id="A0AAV1R3W5"/>
<keyword evidence="2" id="KW-1185">Reference proteome</keyword>
<proteinExistence type="predicted"/>